<dbReference type="InterPro" id="IPR016156">
    <property type="entry name" value="FAD/NAD-linked_Rdtase_dimer_sf"/>
</dbReference>
<dbReference type="GO" id="GO:0006749">
    <property type="term" value="P:glutathione metabolic process"/>
    <property type="evidence" value="ECO:0007669"/>
    <property type="project" value="TreeGrafter"/>
</dbReference>
<evidence type="ECO:0000259" key="12">
    <source>
        <dbReference type="Pfam" id="PF07992"/>
    </source>
</evidence>
<dbReference type="InterPro" id="IPR004099">
    <property type="entry name" value="Pyr_nucl-diS_OxRdtase_dimer"/>
</dbReference>
<evidence type="ECO:0000256" key="3">
    <source>
        <dbReference type="ARBA" id="ARBA00022827"/>
    </source>
</evidence>
<keyword evidence="14" id="KW-1185">Reference proteome</keyword>
<dbReference type="GO" id="GO:0004362">
    <property type="term" value="F:glutathione-disulfide reductase (NADPH) activity"/>
    <property type="evidence" value="ECO:0007669"/>
    <property type="project" value="TreeGrafter"/>
</dbReference>
<dbReference type="SUPFAM" id="SSF55424">
    <property type="entry name" value="FAD/NAD-linked reductases, dimerisation (C-terminal) domain"/>
    <property type="match status" value="1"/>
</dbReference>
<sequence length="461" mass="49140">MAFDVDFFVIGAGSGGVRAARIAAGHGARTVVAEESRIGGTCVIRGCVPKKLYVYASRFADEFSDAAGFGWTVGETSFDWPSLVAAKEKEISRLSAAYRSNLAASGAELVEERATIVGPQRVRLAGGRELSARHILIATGSRPTLVPEVDGIGHAISSNEIFDLPVFPKRLLVVGGGYIAVEFASLMQRLGSQVTEVMRAPNVLRGFDDDMRAGVRDGMIRAGVRFEFGCLPKRIVKLGDGTLRVALTDGQALDVDQVLLATGRHPYTANLGLEAVGVKLSPHGAILVDETLTSNLPWLHAVGDVTDHINLTPVAIREGHALADRLFGKGPRPIRYDTTASVVFCTPELGAVGMTEAEAVARLGQFEVYEANFRPMKATLSGSGERAIMKLIVDGATRKVMGAHILAPDAGEMIQLVAVAMTLGATKEDFDATMAVHPTAAEELVTMRTPSRRFDGGEWMA</sequence>
<proteinExistence type="inferred from homology"/>
<dbReference type="RefSeq" id="WP_113888328.1">
    <property type="nucleotide sequence ID" value="NZ_QNRK01000005.1"/>
</dbReference>
<comment type="caution">
    <text evidence="13">The sequence shown here is derived from an EMBL/GenBank/DDBJ whole genome shotgun (WGS) entry which is preliminary data.</text>
</comment>
<feature type="binding site" evidence="8">
    <location>
        <begin position="139"/>
        <end position="141"/>
    </location>
    <ligand>
        <name>FAD</name>
        <dbReference type="ChEBI" id="CHEBI:57692"/>
    </ligand>
</feature>
<feature type="binding site" evidence="8">
    <location>
        <position position="304"/>
    </location>
    <ligand>
        <name>FAD</name>
        <dbReference type="ChEBI" id="CHEBI:57692"/>
    </ligand>
</feature>
<evidence type="ECO:0000256" key="1">
    <source>
        <dbReference type="ARBA" id="ARBA00007532"/>
    </source>
</evidence>
<dbReference type="GO" id="GO:0050660">
    <property type="term" value="F:flavin adenine dinucleotide binding"/>
    <property type="evidence" value="ECO:0007669"/>
    <property type="project" value="InterPro"/>
</dbReference>
<dbReference type="GO" id="GO:0034599">
    <property type="term" value="P:cellular response to oxidative stress"/>
    <property type="evidence" value="ECO:0007669"/>
    <property type="project" value="TreeGrafter"/>
</dbReference>
<dbReference type="GO" id="GO:0045454">
    <property type="term" value="P:cell redox homeostasis"/>
    <property type="evidence" value="ECO:0007669"/>
    <property type="project" value="InterPro"/>
</dbReference>
<keyword evidence="5" id="KW-1015">Disulfide bond</keyword>
<accession>A0A366FS34</accession>
<keyword evidence="6 10" id="KW-0676">Redox-active center</keyword>
<dbReference type="Proteomes" id="UP000253529">
    <property type="component" value="Unassembled WGS sequence"/>
</dbReference>
<dbReference type="GO" id="GO:0005829">
    <property type="term" value="C:cytosol"/>
    <property type="evidence" value="ECO:0007669"/>
    <property type="project" value="TreeGrafter"/>
</dbReference>
<dbReference type="AlphaFoldDB" id="A0A366FS34"/>
<comment type="cofactor">
    <cofactor evidence="8">
        <name>FAD</name>
        <dbReference type="ChEBI" id="CHEBI:57692"/>
    </cofactor>
    <text evidence="8">Binds 1 FAD per subunit.</text>
</comment>
<evidence type="ECO:0000313" key="13">
    <source>
        <dbReference type="EMBL" id="RBP16545.1"/>
    </source>
</evidence>
<evidence type="ECO:0000256" key="10">
    <source>
        <dbReference type="RuleBase" id="RU003691"/>
    </source>
</evidence>
<feature type="domain" description="Pyridine nucleotide-disulphide oxidoreductase dimerisation" evidence="11">
    <location>
        <begin position="340"/>
        <end position="447"/>
    </location>
</feature>
<name>A0A366FS34_9HYPH</name>
<feature type="disulfide bond" description="Redox-active" evidence="9">
    <location>
        <begin position="42"/>
        <end position="47"/>
    </location>
</feature>
<dbReference type="PANTHER" id="PTHR42737">
    <property type="entry name" value="GLUTATHIONE REDUCTASE"/>
    <property type="match status" value="1"/>
</dbReference>
<dbReference type="PIRSF" id="PIRSF000350">
    <property type="entry name" value="Mercury_reductase_MerA"/>
    <property type="match status" value="1"/>
</dbReference>
<evidence type="ECO:0000256" key="8">
    <source>
        <dbReference type="PIRSR" id="PIRSR000350-3"/>
    </source>
</evidence>
<evidence type="ECO:0000259" key="11">
    <source>
        <dbReference type="Pfam" id="PF02852"/>
    </source>
</evidence>
<dbReference type="NCBIfam" id="NF004776">
    <property type="entry name" value="PRK06116.1"/>
    <property type="match status" value="1"/>
</dbReference>
<dbReference type="Gene3D" id="3.50.50.60">
    <property type="entry name" value="FAD/NAD(P)-binding domain"/>
    <property type="match status" value="2"/>
</dbReference>
<protein>
    <submittedName>
        <fullName evidence="13">NADPH-glutathione reductase</fullName>
    </submittedName>
</protein>
<dbReference type="Pfam" id="PF02852">
    <property type="entry name" value="Pyr_redox_dim"/>
    <property type="match status" value="1"/>
</dbReference>
<keyword evidence="8" id="KW-0547">Nucleotide-binding</keyword>
<reference evidence="13 14" key="1">
    <citation type="submission" date="2018-06" db="EMBL/GenBank/DDBJ databases">
        <title>Genomic Encyclopedia of Type Strains, Phase IV (KMG-IV): sequencing the most valuable type-strain genomes for metagenomic binning, comparative biology and taxonomic classification.</title>
        <authorList>
            <person name="Goeker M."/>
        </authorList>
    </citation>
    <scope>NUCLEOTIDE SEQUENCE [LARGE SCALE GENOMIC DNA]</scope>
    <source>
        <strain evidence="13 14">DSM 24875</strain>
    </source>
</reference>
<keyword evidence="8" id="KW-0520">NAD</keyword>
<dbReference type="InterPro" id="IPR023753">
    <property type="entry name" value="FAD/NAD-binding_dom"/>
</dbReference>
<dbReference type="Gene3D" id="3.30.390.30">
    <property type="match status" value="1"/>
</dbReference>
<organism evidence="13 14">
    <name type="scientific">Roseiarcus fermentans</name>
    <dbReference type="NCBI Taxonomy" id="1473586"/>
    <lineage>
        <taxon>Bacteria</taxon>
        <taxon>Pseudomonadati</taxon>
        <taxon>Pseudomonadota</taxon>
        <taxon>Alphaproteobacteria</taxon>
        <taxon>Hyphomicrobiales</taxon>
        <taxon>Roseiarcaceae</taxon>
        <taxon>Roseiarcus</taxon>
    </lineage>
</organism>
<dbReference type="InterPro" id="IPR036188">
    <property type="entry name" value="FAD/NAD-bd_sf"/>
</dbReference>
<dbReference type="SUPFAM" id="SSF51905">
    <property type="entry name" value="FAD/NAD(P)-binding domain"/>
    <property type="match status" value="1"/>
</dbReference>
<gene>
    <name evidence="13" type="ORF">DFR50_105188</name>
</gene>
<evidence type="ECO:0000256" key="4">
    <source>
        <dbReference type="ARBA" id="ARBA00023002"/>
    </source>
</evidence>
<keyword evidence="2 10" id="KW-0285">Flavoprotein</keyword>
<dbReference type="PROSITE" id="PS00076">
    <property type="entry name" value="PYRIDINE_REDOX_1"/>
    <property type="match status" value="1"/>
</dbReference>
<dbReference type="InterPro" id="IPR046952">
    <property type="entry name" value="GSHR/TRXR-like"/>
</dbReference>
<evidence type="ECO:0000313" key="14">
    <source>
        <dbReference type="Proteomes" id="UP000253529"/>
    </source>
</evidence>
<feature type="binding site" evidence="8">
    <location>
        <position position="51"/>
    </location>
    <ligand>
        <name>FAD</name>
        <dbReference type="ChEBI" id="CHEBI:57692"/>
    </ligand>
</feature>
<dbReference type="PRINTS" id="PR00368">
    <property type="entry name" value="FADPNR"/>
</dbReference>
<feature type="domain" description="FAD/NAD(P)-binding" evidence="12">
    <location>
        <begin position="6"/>
        <end position="319"/>
    </location>
</feature>
<keyword evidence="3 8" id="KW-0274">FAD</keyword>
<dbReference type="EMBL" id="QNRK01000005">
    <property type="protein sequence ID" value="RBP16545.1"/>
    <property type="molecule type" value="Genomic_DNA"/>
</dbReference>
<dbReference type="PRINTS" id="PR00411">
    <property type="entry name" value="PNDRDTASEI"/>
</dbReference>
<keyword evidence="4 10" id="KW-0560">Oxidoreductase</keyword>
<evidence type="ECO:0000256" key="5">
    <source>
        <dbReference type="ARBA" id="ARBA00023157"/>
    </source>
</evidence>
<dbReference type="Pfam" id="PF07992">
    <property type="entry name" value="Pyr_redox_2"/>
    <property type="match status" value="1"/>
</dbReference>
<evidence type="ECO:0000256" key="7">
    <source>
        <dbReference type="PIRSR" id="PIRSR000350-2"/>
    </source>
</evidence>
<dbReference type="InterPro" id="IPR012999">
    <property type="entry name" value="Pyr_OxRdtase_I_AS"/>
</dbReference>
<dbReference type="OrthoDB" id="9776382at2"/>
<dbReference type="InterPro" id="IPR001100">
    <property type="entry name" value="Pyr_nuc-diS_OxRdtase"/>
</dbReference>
<feature type="binding site" evidence="8">
    <location>
        <position position="263"/>
    </location>
    <ligand>
        <name>NAD(+)</name>
        <dbReference type="ChEBI" id="CHEBI:57540"/>
    </ligand>
</feature>
<evidence type="ECO:0000256" key="9">
    <source>
        <dbReference type="PIRSR" id="PIRSR000350-4"/>
    </source>
</evidence>
<feature type="active site" description="Proton acceptor" evidence="7">
    <location>
        <position position="437"/>
    </location>
</feature>
<dbReference type="PANTHER" id="PTHR42737:SF2">
    <property type="entry name" value="GLUTATHIONE REDUCTASE"/>
    <property type="match status" value="1"/>
</dbReference>
<evidence type="ECO:0000256" key="6">
    <source>
        <dbReference type="ARBA" id="ARBA00023284"/>
    </source>
</evidence>
<comment type="similarity">
    <text evidence="1 10">Belongs to the class-I pyridine nucleotide-disulfide oxidoreductase family.</text>
</comment>
<evidence type="ECO:0000256" key="2">
    <source>
        <dbReference type="ARBA" id="ARBA00022630"/>
    </source>
</evidence>
<feature type="binding site" evidence="8">
    <location>
        <begin position="175"/>
        <end position="182"/>
    </location>
    <ligand>
        <name>NAD(+)</name>
        <dbReference type="ChEBI" id="CHEBI:57540"/>
    </ligand>
</feature>